<dbReference type="PIRSF" id="PIRSF005902">
    <property type="entry name" value="DNase_TatD"/>
    <property type="match status" value="1"/>
</dbReference>
<name>A0A921MNU6_9FIRM</name>
<reference evidence="4" key="2">
    <citation type="submission" date="2021-09" db="EMBL/GenBank/DDBJ databases">
        <authorList>
            <person name="Gilroy R."/>
        </authorList>
    </citation>
    <scope>NUCLEOTIDE SEQUENCE</scope>
    <source>
        <strain evidence="4">CHK179-5677</strain>
    </source>
</reference>
<dbReference type="GO" id="GO:0004536">
    <property type="term" value="F:DNA nuclease activity"/>
    <property type="evidence" value="ECO:0007669"/>
    <property type="project" value="InterPro"/>
</dbReference>
<feature type="binding site" evidence="3">
    <location>
        <position position="92"/>
    </location>
    <ligand>
        <name>a divalent metal cation</name>
        <dbReference type="ChEBI" id="CHEBI:60240"/>
        <label>1</label>
    </ligand>
</feature>
<dbReference type="GO" id="GO:0016788">
    <property type="term" value="F:hydrolase activity, acting on ester bonds"/>
    <property type="evidence" value="ECO:0007669"/>
    <property type="project" value="InterPro"/>
</dbReference>
<dbReference type="AlphaFoldDB" id="A0A921MNU6"/>
<feature type="binding site" evidence="3">
    <location>
        <position position="6"/>
    </location>
    <ligand>
        <name>a divalent metal cation</name>
        <dbReference type="ChEBI" id="CHEBI:60240"/>
        <label>1</label>
    </ligand>
</feature>
<comment type="caution">
    <text evidence="4">The sequence shown here is derived from an EMBL/GenBank/DDBJ whole genome shotgun (WGS) entry which is preliminary data.</text>
</comment>
<dbReference type="Proteomes" id="UP000760668">
    <property type="component" value="Unassembled WGS sequence"/>
</dbReference>
<evidence type="ECO:0000256" key="3">
    <source>
        <dbReference type="PIRSR" id="PIRSR005902-1"/>
    </source>
</evidence>
<dbReference type="Gene3D" id="3.20.20.140">
    <property type="entry name" value="Metal-dependent hydrolases"/>
    <property type="match status" value="1"/>
</dbReference>
<reference evidence="4" key="1">
    <citation type="journal article" date="2021" name="PeerJ">
        <title>Extensive microbial diversity within the chicken gut microbiome revealed by metagenomics and culture.</title>
        <authorList>
            <person name="Gilroy R."/>
            <person name="Ravi A."/>
            <person name="Getino M."/>
            <person name="Pursley I."/>
            <person name="Horton D.L."/>
            <person name="Alikhan N.F."/>
            <person name="Baker D."/>
            <person name="Gharbi K."/>
            <person name="Hall N."/>
            <person name="Watson M."/>
            <person name="Adriaenssens E.M."/>
            <person name="Foster-Nyarko E."/>
            <person name="Jarju S."/>
            <person name="Secka A."/>
            <person name="Antonio M."/>
            <person name="Oren A."/>
            <person name="Chaudhuri R.R."/>
            <person name="La Ragione R."/>
            <person name="Hildebrand F."/>
            <person name="Pallen M.J."/>
        </authorList>
    </citation>
    <scope>NUCLEOTIDE SEQUENCE</scope>
    <source>
        <strain evidence="4">CHK179-5677</strain>
    </source>
</reference>
<protein>
    <submittedName>
        <fullName evidence="4">TatD family hydrolase</fullName>
    </submittedName>
</protein>
<proteinExistence type="predicted"/>
<feature type="binding site" evidence="3">
    <location>
        <position position="8"/>
    </location>
    <ligand>
        <name>a divalent metal cation</name>
        <dbReference type="ChEBI" id="CHEBI:60240"/>
        <label>1</label>
    </ligand>
</feature>
<dbReference type="InterPro" id="IPR018228">
    <property type="entry name" value="DNase_TatD-rel_CS"/>
</dbReference>
<dbReference type="FunFam" id="3.20.20.140:FF:000005">
    <property type="entry name" value="TatD family hydrolase"/>
    <property type="match status" value="1"/>
</dbReference>
<evidence type="ECO:0000256" key="2">
    <source>
        <dbReference type="ARBA" id="ARBA00022801"/>
    </source>
</evidence>
<organism evidence="4 5">
    <name type="scientific">Pseudoflavonifractor capillosus</name>
    <dbReference type="NCBI Taxonomy" id="106588"/>
    <lineage>
        <taxon>Bacteria</taxon>
        <taxon>Bacillati</taxon>
        <taxon>Bacillota</taxon>
        <taxon>Clostridia</taxon>
        <taxon>Eubacteriales</taxon>
        <taxon>Oscillospiraceae</taxon>
        <taxon>Pseudoflavonifractor</taxon>
    </lineage>
</organism>
<accession>A0A921MNU6</accession>
<dbReference type="SUPFAM" id="SSF51556">
    <property type="entry name" value="Metallo-dependent hydrolases"/>
    <property type="match status" value="1"/>
</dbReference>
<gene>
    <name evidence="4" type="ORF">K8V01_12450</name>
</gene>
<evidence type="ECO:0000313" key="5">
    <source>
        <dbReference type="Proteomes" id="UP000760668"/>
    </source>
</evidence>
<sequence length="255" mass="28863">MYFDTHAHYYDRAFDADRDDVLAALPAAGVDLALCPGCDLESSRQSVALAEQYPHLYAAVGFHPENLEGARLSDLAEIEAMAAHPRVKAIGEIGLDYYWEKDPDRRRIQRDFFSAQLSLAEQLDLPAIVHDREAHRDSLDMVRAHPNARGVFHCYSGGVEDAKTLVIMGWMVSFTGVITFKNARRALEVIQWLPMDRIMIETDAPYMAPEPYRGRRNDSRYVFRMAEAIAQVKGLTAEEVGRITTENGKRFFNIP</sequence>
<evidence type="ECO:0000313" key="4">
    <source>
        <dbReference type="EMBL" id="HJG87807.1"/>
    </source>
</evidence>
<evidence type="ECO:0000256" key="1">
    <source>
        <dbReference type="ARBA" id="ARBA00022723"/>
    </source>
</evidence>
<dbReference type="InterPro" id="IPR015991">
    <property type="entry name" value="TatD/YcfH-like"/>
</dbReference>
<dbReference type="InterPro" id="IPR001130">
    <property type="entry name" value="TatD-like"/>
</dbReference>
<dbReference type="InterPro" id="IPR032466">
    <property type="entry name" value="Metal_Hydrolase"/>
</dbReference>
<feature type="binding site" evidence="3">
    <location>
        <position position="203"/>
    </location>
    <ligand>
        <name>a divalent metal cation</name>
        <dbReference type="ChEBI" id="CHEBI:60240"/>
        <label>1</label>
    </ligand>
</feature>
<feature type="binding site" evidence="3">
    <location>
        <position position="130"/>
    </location>
    <ligand>
        <name>a divalent metal cation</name>
        <dbReference type="ChEBI" id="CHEBI:60240"/>
        <label>2</label>
    </ligand>
</feature>
<dbReference type="Pfam" id="PF01026">
    <property type="entry name" value="TatD_DNase"/>
    <property type="match status" value="1"/>
</dbReference>
<keyword evidence="1 3" id="KW-0479">Metal-binding</keyword>
<dbReference type="PANTHER" id="PTHR46124">
    <property type="entry name" value="D-AMINOACYL-TRNA DEACYLASE"/>
    <property type="match status" value="1"/>
</dbReference>
<dbReference type="PROSITE" id="PS01091">
    <property type="entry name" value="TATD_3"/>
    <property type="match status" value="1"/>
</dbReference>
<dbReference type="EMBL" id="DYUC01000126">
    <property type="protein sequence ID" value="HJG87807.1"/>
    <property type="molecule type" value="Genomic_DNA"/>
</dbReference>
<dbReference type="CDD" id="cd01310">
    <property type="entry name" value="TatD_DNAse"/>
    <property type="match status" value="1"/>
</dbReference>
<dbReference type="NCBIfam" id="TIGR00010">
    <property type="entry name" value="YchF/TatD family DNA exonuclease"/>
    <property type="match status" value="1"/>
</dbReference>
<dbReference type="GO" id="GO:0046872">
    <property type="term" value="F:metal ion binding"/>
    <property type="evidence" value="ECO:0007669"/>
    <property type="project" value="UniProtKB-KW"/>
</dbReference>
<dbReference type="RefSeq" id="WP_295369733.1">
    <property type="nucleotide sequence ID" value="NZ_DYUC01000126.1"/>
</dbReference>
<feature type="binding site" evidence="3">
    <location>
        <position position="153"/>
    </location>
    <ligand>
        <name>a divalent metal cation</name>
        <dbReference type="ChEBI" id="CHEBI:60240"/>
        <label>2</label>
    </ligand>
</feature>
<dbReference type="PANTHER" id="PTHR46124:SF2">
    <property type="entry name" value="D-AMINOACYL-TRNA DEACYLASE"/>
    <property type="match status" value="1"/>
</dbReference>
<keyword evidence="2 4" id="KW-0378">Hydrolase</keyword>